<organism evidence="1 2">
    <name type="scientific">Pannonibacter indicus</name>
    <dbReference type="NCBI Taxonomy" id="466044"/>
    <lineage>
        <taxon>Bacteria</taxon>
        <taxon>Pseudomonadati</taxon>
        <taxon>Pseudomonadota</taxon>
        <taxon>Alphaproteobacteria</taxon>
        <taxon>Hyphomicrobiales</taxon>
        <taxon>Stappiaceae</taxon>
        <taxon>Pannonibacter</taxon>
    </lineage>
</organism>
<sequence length="51" mass="5353">MLVDDHKLDAAVKLPSGVFKPYAGVSTEPPRVCRRPFGLSYAAMTGASGMG</sequence>
<name>A0A0K6IAZ2_9HYPH</name>
<accession>A0A0K6IAZ2</accession>
<protein>
    <submittedName>
        <fullName evidence="1">Uncharacterized protein</fullName>
    </submittedName>
</protein>
<dbReference type="AlphaFoldDB" id="A0A0K6IAZ2"/>
<proteinExistence type="predicted"/>
<evidence type="ECO:0000313" key="1">
    <source>
        <dbReference type="EMBL" id="CUB00281.1"/>
    </source>
</evidence>
<gene>
    <name evidence="1" type="ORF">Ga0061067_11755</name>
</gene>
<reference evidence="2" key="1">
    <citation type="submission" date="2015-08" db="EMBL/GenBank/DDBJ databases">
        <authorList>
            <person name="Varghese N."/>
        </authorList>
    </citation>
    <scope>NUCLEOTIDE SEQUENCE [LARGE SCALE GENOMIC DNA]</scope>
    <source>
        <strain evidence="2">DSM 23407</strain>
    </source>
</reference>
<keyword evidence="2" id="KW-1185">Reference proteome</keyword>
<evidence type="ECO:0000313" key="2">
    <source>
        <dbReference type="Proteomes" id="UP000183900"/>
    </source>
</evidence>
<dbReference type="Proteomes" id="UP000183900">
    <property type="component" value="Unassembled WGS sequence"/>
</dbReference>
<dbReference type="EMBL" id="CYHE01000017">
    <property type="protein sequence ID" value="CUB00281.1"/>
    <property type="molecule type" value="Genomic_DNA"/>
</dbReference>